<dbReference type="GO" id="GO:0004386">
    <property type="term" value="F:helicase activity"/>
    <property type="evidence" value="ECO:0007669"/>
    <property type="project" value="UniProtKB-UniRule"/>
</dbReference>
<dbReference type="Gene3D" id="3.40.50.300">
    <property type="entry name" value="P-loop containing nucleotide triphosphate hydrolases"/>
    <property type="match status" value="4"/>
</dbReference>
<dbReference type="GO" id="GO:0005694">
    <property type="term" value="C:chromosome"/>
    <property type="evidence" value="ECO:0007669"/>
    <property type="project" value="UniProtKB-ARBA"/>
</dbReference>
<feature type="binding site" evidence="5">
    <location>
        <begin position="1095"/>
        <end position="1102"/>
    </location>
    <ligand>
        <name>ATP</name>
        <dbReference type="ChEBI" id="CHEBI:30616"/>
    </ligand>
</feature>
<dbReference type="InterPro" id="IPR041679">
    <property type="entry name" value="DNA2/NAM7-like_C"/>
</dbReference>
<evidence type="ECO:0000313" key="8">
    <source>
        <dbReference type="EMBL" id="KAG8369517.1"/>
    </source>
</evidence>
<dbReference type="EMBL" id="WHWC01000014">
    <property type="protein sequence ID" value="KAG8369517.1"/>
    <property type="molecule type" value="Genomic_DNA"/>
</dbReference>
<dbReference type="InterPro" id="IPR027417">
    <property type="entry name" value="P-loop_NTPase"/>
</dbReference>
<dbReference type="Pfam" id="PF00580">
    <property type="entry name" value="UvrD-helicase"/>
    <property type="match status" value="1"/>
</dbReference>
<dbReference type="PROSITE" id="PS51198">
    <property type="entry name" value="UVRD_HELICASE_ATP_BIND"/>
    <property type="match status" value="1"/>
</dbReference>
<keyword evidence="1 5" id="KW-0547">Nucleotide-binding</keyword>
<dbReference type="Pfam" id="PF20073">
    <property type="entry name" value="DUF6469"/>
    <property type="match status" value="1"/>
</dbReference>
<gene>
    <name evidence="8" type="ORF">BUALT_Bualt14G0021800</name>
</gene>
<dbReference type="InterPro" id="IPR041677">
    <property type="entry name" value="DNA2/NAM7_AAA_11"/>
</dbReference>
<evidence type="ECO:0000259" key="7">
    <source>
        <dbReference type="PROSITE" id="PS51198"/>
    </source>
</evidence>
<comment type="caution">
    <text evidence="8">The sequence shown here is derived from an EMBL/GenBank/DDBJ whole genome shotgun (WGS) entry which is preliminary data.</text>
</comment>
<dbReference type="SUPFAM" id="SSF48452">
    <property type="entry name" value="TPR-like"/>
    <property type="match status" value="1"/>
</dbReference>
<dbReference type="Pfam" id="PF13086">
    <property type="entry name" value="AAA_11"/>
    <property type="match status" value="1"/>
</dbReference>
<sequence>MEGNTRRPWPKDHFTDLILSWSLEDIFDHNLYIYQVEKIPESFESVDQYLGSYVFPLLEETRTELASAMETLYKAPFAEVISFYESKQDSLLYEVKVDHWRNRISDRGREPYRTLPGDVVLLSDSKPETPSDLQRVGWTYTFASVVNIEDDENGDSSTSSSFKLKTAKQIELGDGVSKSLYVVYLSNMTPNKRIWNALHMRRNLKIIEKVLCKNDLGEENCEFCAPKCNSQMEEKFGEDLLSKLNESQKEAIQASLFKIECNHKSYVELIWGPPGTGKTTTLSIMLNALLKMKGRTLVCAPTNVAITEMATRVIALVKSSYRAESENNSLSCYPLGEMLIFGNKDHLKVGPDVEEIFLDYRVERLIECLVPLTGWKHCVVSMIDFLEDCVSQYKIYVDNEMIKSSKENLEDEIIQQSEVIKSFLEFARDRFTHIATPLRRSMLTFLTHLPRRSILEQNFQSIVQLVSLLDSIEVLLLKDCSMTSQKLENIFLQKGIVIGSESVVVDKSSLPYVRSQCLSILRSLQCSLANIGLPLRSSTKEFCFQKASLIFCTTSSAYKLHMVDMEPFNLLVIDEAAQVKECETAIALQISDVRHAILVGDEWQLPATVSSKVCQEAGFGRSLFERLSSLGHSKHLLNMQYRMHPSISRFPNSNFYLDQILDAPSVQSQSYEKCYLKGSMFGPYSFINIRGGREELDEVGHSRRNLVEVAVVVKLVHQLFKAWSGSKEKLSIGLISPYAAQVMAIRDKLNQKYENLERFIVKVKSIDGFQGGEEDIIIISTVRSNRGGSIGFLSSPQRTNVALTRARHCLWILGNEGTLSKSDSLWEALISDAKDRQCFFTADEDGDIAKTIVDVKKELEQLDDLLSGESELFKSARWKVSFSDNFRKSFQKLKPTYVKKLAINILLKLASGWRPKKINVDWTCEISSYIVKQFKVEGYYVVCSIDIMKHSIYEQVLKVWDILPLVEIPRLLKRLDNIYAMCTDDFINHCKEKCFEGYLEVPKTWSTSKEIIRFKNLNNTKSSIGATALSVDHRSYVENSKVSESLLLMKFYALSSGAVNHLLSDIEGREMDLPFEVTDEERRIILFSRSSFILGRSGTGKTTILTMKLYQKLQQYVIASQDSNLHQLFVTVSPKLCYAVKKHVSQLKSFASGNFTGKNITEMDDLDEMAEFKDIPDTFIGIQSEKYPLIITFHKFLMMLDGTLGNSYFERFREVKDSHRYEGKRSVALQTFIRKNEVTYDHFWSSYWPHFNARLTKNLDPSRVFTEIMSHIKGCLPEGEACDIRRSRQDYISLSDSRVSTISADKREGIYDIFQDYEKMKMERGEFDLADFVIDIHTRLKNENFLGDKMDFVYIDEVQDLNMRQISLFRYICKNVDEGFVFSGDTAQTIARGIDFRFEEIRSLFYNEFLMKSETLEFSGKREKGIVSDTFNLSQNFRTHTGVLRLAQSVIDLICHFFPHSVDVLAPETSLIYGESPVVLQPGSDESSILTIFGSSGNGSRKWVGFGADQVILVRDDSTRKEISDYIGHKALVLTILECKGLEFQDVLLYNFFGSSHMSNQWRVVYEFLKEKDLLDANSPKSFPSFSQSRHNILCSELKQLYVAVTRTRQRLWIWENNEELSKPMFEYWKRLCLVQVRKIDDSLAEAMQRASSPEEWKSQGIKLFWEKNYEMASMCFEKAGEDTWEKRAKASGLRAAADSLRGSNTEEAHIMLREAAEIFDSIGRAETAAECFCDLGDYDRAGKIYLEKCGMSGLGKAGECFSLAGSYDVAARVYAKGNFFKECLEACTKGKYFDMGLQYIEQWKQQPSSSSGIMTRFKEMDKIGQEFLEKCALECYNSKNNASLMKFVRAFHTMESKRNFLKSLDCIEELLILEEESGNFIEAADIAMSLGNLLLEVDLLGKAEKFANASLLIISHVLSNSLWVSASQGWPLKSFPQKEELLCKVVSFARKVSTSFHALICEEAKILSHENRTLSDLMQSYNASRQYKTHMGEILSVRKLLDGHLLVHPAKYEWEHELHSDSKLSDARISRNQVSSGTLVYIWNLWKAKFLEILGCLDSLERQDFLKCEGTIEFCYNFFGVRLSHNLSSIYLLMNPNAAWVRNVDKRFIVWKKKVATIDARHFASAARKYWSQELICVGLRVLEALQALYKCCAFKPSSKYCQSICLTWIFDITKFFIESKLLDIKKVDFRKLQDFLQLSTTRYFEIVFPLDPRQSLSDNMISLRETEISNNILRELISGNISTRNELTYGQIGRVVMILLGSGKPKQELYVRIAERISENSYWKSFSEIIVNSGKFCQALEETYNANWRTKDYIAPNCFLYLAERLLILMPHSNGFFYTTKSSFVEYLVSLRSDDNIRASLVTNKQNQSSEGNIVNFLVSMVQQFLYNGPDTAQWIKSSNIDCKYYFPVLMLRLFVILCLVCLNSELPFNILFELLRVPQIKCQLPREFCEAIRRRKKNDNYSFVAEAFKVIGDPLVIVAASKNKVKIACPDAIFLALGSSCKNDIMRVLFPKSTIVEENSSNQCESTNEQSSKTASETNQKLSSENGKENLQIVWSLIREVFNIFESIRNRNEGNFKSFALRKKVELEEHINRIAAVISRLTEQRSHPDEYNDVPCEVTDMLEELKQLCSLLDTTSEFDEIEEVLKRLEARKPQLDIFFSRCIVQNDTKEIHDIEESCGKDLAVAVNKRYCEPGLFRLEVGS</sequence>
<dbReference type="PANTHER" id="PTHR21529:SF4">
    <property type="entry name" value="TPR AND ANKYRIN REPEAT-CONTAINING PROTEIN 1"/>
    <property type="match status" value="1"/>
</dbReference>
<evidence type="ECO:0000313" key="9">
    <source>
        <dbReference type="Proteomes" id="UP000826271"/>
    </source>
</evidence>
<dbReference type="InterPro" id="IPR047187">
    <property type="entry name" value="SF1_C_Upf1"/>
</dbReference>
<keyword evidence="2 5" id="KW-0378">Hydrolase</keyword>
<proteinExistence type="predicted"/>
<dbReference type="PANTHER" id="PTHR21529">
    <property type="entry name" value="MAMMARY TURMOR VIRUS RECEPTOR HOMOLOG 1, 2 MTVR1, 2"/>
    <property type="match status" value="1"/>
</dbReference>
<evidence type="ECO:0000256" key="4">
    <source>
        <dbReference type="ARBA" id="ARBA00022840"/>
    </source>
</evidence>
<evidence type="ECO:0000256" key="5">
    <source>
        <dbReference type="PROSITE-ProRule" id="PRU00560"/>
    </source>
</evidence>
<organism evidence="8 9">
    <name type="scientific">Buddleja alternifolia</name>
    <dbReference type="NCBI Taxonomy" id="168488"/>
    <lineage>
        <taxon>Eukaryota</taxon>
        <taxon>Viridiplantae</taxon>
        <taxon>Streptophyta</taxon>
        <taxon>Embryophyta</taxon>
        <taxon>Tracheophyta</taxon>
        <taxon>Spermatophyta</taxon>
        <taxon>Magnoliopsida</taxon>
        <taxon>eudicotyledons</taxon>
        <taxon>Gunneridae</taxon>
        <taxon>Pentapetalae</taxon>
        <taxon>asterids</taxon>
        <taxon>lamiids</taxon>
        <taxon>Lamiales</taxon>
        <taxon>Scrophulariaceae</taxon>
        <taxon>Buddlejeae</taxon>
        <taxon>Buddleja</taxon>
    </lineage>
</organism>
<dbReference type="InterPro" id="IPR045529">
    <property type="entry name" value="DUF6469"/>
</dbReference>
<dbReference type="Proteomes" id="UP000826271">
    <property type="component" value="Unassembled WGS sequence"/>
</dbReference>
<keyword evidence="9" id="KW-1185">Reference proteome</keyword>
<evidence type="ECO:0000256" key="6">
    <source>
        <dbReference type="SAM" id="MobiDB-lite"/>
    </source>
</evidence>
<name>A0AAV6WME8_9LAMI</name>
<accession>A0AAV6WME8</accession>
<evidence type="ECO:0000256" key="2">
    <source>
        <dbReference type="ARBA" id="ARBA00022801"/>
    </source>
</evidence>
<dbReference type="GO" id="GO:0016787">
    <property type="term" value="F:hydrolase activity"/>
    <property type="evidence" value="ECO:0007669"/>
    <property type="project" value="UniProtKB-UniRule"/>
</dbReference>
<dbReference type="InterPro" id="IPR039904">
    <property type="entry name" value="TRANK1"/>
</dbReference>
<dbReference type="Pfam" id="PF13087">
    <property type="entry name" value="AAA_12"/>
    <property type="match status" value="1"/>
</dbReference>
<dbReference type="GO" id="GO:0005524">
    <property type="term" value="F:ATP binding"/>
    <property type="evidence" value="ECO:0007669"/>
    <property type="project" value="UniProtKB-UniRule"/>
</dbReference>
<dbReference type="SUPFAM" id="SSF52540">
    <property type="entry name" value="P-loop containing nucleoside triphosphate hydrolases"/>
    <property type="match status" value="2"/>
</dbReference>
<keyword evidence="3 5" id="KW-0347">Helicase</keyword>
<feature type="region of interest" description="Disordered" evidence="6">
    <location>
        <begin position="2523"/>
        <end position="2547"/>
    </location>
</feature>
<evidence type="ECO:0000256" key="1">
    <source>
        <dbReference type="ARBA" id="ARBA00022741"/>
    </source>
</evidence>
<protein>
    <recommendedName>
        <fullName evidence="7">UvrD-like helicase ATP-binding domain-containing protein</fullName>
    </recommendedName>
</protein>
<keyword evidence="4 5" id="KW-0067">ATP-binding</keyword>
<feature type="domain" description="UvrD-like helicase ATP-binding" evidence="7">
    <location>
        <begin position="1074"/>
        <end position="1440"/>
    </location>
</feature>
<dbReference type="CDD" id="cd18808">
    <property type="entry name" value="SF1_C_Upf1"/>
    <property type="match status" value="1"/>
</dbReference>
<dbReference type="InterPro" id="IPR011990">
    <property type="entry name" value="TPR-like_helical_dom_sf"/>
</dbReference>
<reference evidence="8" key="1">
    <citation type="submission" date="2019-10" db="EMBL/GenBank/DDBJ databases">
        <authorList>
            <person name="Zhang R."/>
            <person name="Pan Y."/>
            <person name="Wang J."/>
            <person name="Ma R."/>
            <person name="Yu S."/>
        </authorList>
    </citation>
    <scope>NUCLEOTIDE SEQUENCE</scope>
    <source>
        <strain evidence="8">LA-IB0</strain>
        <tissue evidence="8">Leaf</tissue>
    </source>
</reference>
<dbReference type="InterPro" id="IPR014016">
    <property type="entry name" value="UvrD-like_ATP-bd"/>
</dbReference>
<evidence type="ECO:0000256" key="3">
    <source>
        <dbReference type="ARBA" id="ARBA00022806"/>
    </source>
</evidence>
<dbReference type="FunFam" id="3.40.50.300:FF:000326">
    <property type="entry name" value="P-loop containing nucleoside triphosphate hydrolase"/>
    <property type="match status" value="1"/>
</dbReference>